<dbReference type="RefSeq" id="WP_333486865.1">
    <property type="nucleotide sequence ID" value="NZ_JAPNNL010000285.1"/>
</dbReference>
<gene>
    <name evidence="3" type="ORF">OUY22_35655</name>
</gene>
<evidence type="ECO:0000259" key="2">
    <source>
        <dbReference type="Pfam" id="PF09346"/>
    </source>
</evidence>
<evidence type="ECO:0000313" key="3">
    <source>
        <dbReference type="EMBL" id="MDA0638776.1"/>
    </source>
</evidence>
<accession>A0ABT4SNE1</accession>
<protein>
    <recommendedName>
        <fullName evidence="2">Knr4/Smi1-like domain-containing protein</fullName>
    </recommendedName>
</protein>
<reference evidence="3" key="1">
    <citation type="submission" date="2022-11" db="EMBL/GenBank/DDBJ databases">
        <title>Nonomuraea corallina sp. nov., a new species of the genus Nonomuraea isolated from sea side sediment in Thai sea.</title>
        <authorList>
            <person name="Ngamcharungchit C."/>
            <person name="Matsumoto A."/>
            <person name="Suriyachadkun C."/>
            <person name="Panbangred W."/>
            <person name="Inahashi Y."/>
            <person name="Intra B."/>
        </authorList>
    </citation>
    <scope>NUCLEOTIDE SEQUENCE</scope>
    <source>
        <strain evidence="3">MCN248</strain>
    </source>
</reference>
<feature type="domain" description="Knr4/Smi1-like" evidence="2">
    <location>
        <begin position="122"/>
        <end position="191"/>
    </location>
</feature>
<feature type="non-terminal residue" evidence="3">
    <location>
        <position position="1"/>
    </location>
</feature>
<dbReference type="EMBL" id="JAPNNL010000285">
    <property type="protein sequence ID" value="MDA0638776.1"/>
    <property type="molecule type" value="Genomic_DNA"/>
</dbReference>
<proteinExistence type="predicted"/>
<feature type="region of interest" description="Disordered" evidence="1">
    <location>
        <begin position="1"/>
        <end position="82"/>
    </location>
</feature>
<organism evidence="3 4">
    <name type="scientific">Nonomuraea corallina</name>
    <dbReference type="NCBI Taxonomy" id="2989783"/>
    <lineage>
        <taxon>Bacteria</taxon>
        <taxon>Bacillati</taxon>
        <taxon>Actinomycetota</taxon>
        <taxon>Actinomycetes</taxon>
        <taxon>Streptosporangiales</taxon>
        <taxon>Streptosporangiaceae</taxon>
        <taxon>Nonomuraea</taxon>
    </lineage>
</organism>
<name>A0ABT4SNE1_9ACTN</name>
<dbReference type="Proteomes" id="UP001144036">
    <property type="component" value="Unassembled WGS sequence"/>
</dbReference>
<evidence type="ECO:0000256" key="1">
    <source>
        <dbReference type="SAM" id="MobiDB-lite"/>
    </source>
</evidence>
<keyword evidence="4" id="KW-1185">Reference proteome</keyword>
<evidence type="ECO:0000313" key="4">
    <source>
        <dbReference type="Proteomes" id="UP001144036"/>
    </source>
</evidence>
<dbReference type="InterPro" id="IPR018958">
    <property type="entry name" value="Knr4/Smi1-like_dom"/>
</dbReference>
<dbReference type="Pfam" id="PF09346">
    <property type="entry name" value="SMI1_KNR4"/>
    <property type="match status" value="1"/>
</dbReference>
<sequence>AFIGDPRPAPGPAEPGLQADWHSPAPDTPGDGTLIAVTEQTGAATPLPRPSGGAADEPGPGQGTAVAKAPGCDPAPRPVTVRPLDPHAVRAVNRQWRRVERWLRANAPRTYEKLKGPGRARTIAVAESQMGLDFPDDLRASLLRHDGAPWPGPPGGTSLGVRQIRDAWRHLCASEGHPWWTGRMIPFSVHQGRAGTEYAAVDPVSGAVTVDGALTAQDYRARLREIADALERGRQIDGRAPEVRRGVLRWVRAG</sequence>
<comment type="caution">
    <text evidence="3">The sequence shown here is derived from an EMBL/GenBank/DDBJ whole genome shotgun (WGS) entry which is preliminary data.</text>
</comment>